<dbReference type="InterPro" id="IPR046348">
    <property type="entry name" value="SIS_dom_sf"/>
</dbReference>
<organism evidence="2 3">
    <name type="scientific">Alkalicoccus luteus</name>
    <dbReference type="NCBI Taxonomy" id="1237094"/>
    <lineage>
        <taxon>Bacteria</taxon>
        <taxon>Bacillati</taxon>
        <taxon>Bacillota</taxon>
        <taxon>Bacilli</taxon>
        <taxon>Bacillales</taxon>
        <taxon>Bacillaceae</taxon>
        <taxon>Alkalicoccus</taxon>
    </lineage>
</organism>
<dbReference type="NCBIfam" id="NF002805">
    <property type="entry name" value="PRK02947.1"/>
    <property type="match status" value="1"/>
</dbReference>
<dbReference type="PANTHER" id="PTHR30390">
    <property type="entry name" value="SEDOHEPTULOSE 7-PHOSPHATE ISOMERASE / DNAA INITIATOR-ASSOCIATING FACTOR FOR REPLICATION INITIATION"/>
    <property type="match status" value="1"/>
</dbReference>
<reference evidence="2 3" key="1">
    <citation type="submission" date="2020-03" db="EMBL/GenBank/DDBJ databases">
        <title>Assessment of the enzymatic potential of alkaline-tolerant lipase obtained from Bacillus luteus H11 (technogenic soil) for the bioremediation of saline soils contaminated with petroleum substances.</title>
        <authorList>
            <person name="Kalwasinska A."/>
        </authorList>
    </citation>
    <scope>NUCLEOTIDE SEQUENCE [LARGE SCALE GENOMIC DNA]</scope>
    <source>
        <strain evidence="2 3">H11</strain>
    </source>
</reference>
<gene>
    <name evidence="2" type="ORF">HCN83_00805</name>
</gene>
<sequence>MLLAYTEKVRVLLTDMEQEETAIHQAAQLAAEAIAKGGILHCFGAGHSHMIGEELFFRAGGLVPVRPVWIDELLPQHGALRSMEAERKNGWEAIFTEQLDLRPEDVMIVVSTTGRNPAPLAAVRAAKAAGVPVIGITSVKASAETKPRGDAGMRLYEAADVVIDTHVPPGDAVLQDERLDVRFAPVSTVAATTAGHAVAAETVRLLLDWGEEAPVLLSSNIDGADEWNERLIRRWETRIPELRRGGHT</sequence>
<evidence type="ECO:0000313" key="3">
    <source>
        <dbReference type="Proteomes" id="UP000752012"/>
    </source>
</evidence>
<comment type="caution">
    <text evidence="2">The sequence shown here is derived from an EMBL/GenBank/DDBJ whole genome shotgun (WGS) entry which is preliminary data.</text>
</comment>
<evidence type="ECO:0000259" key="1">
    <source>
        <dbReference type="PROSITE" id="PS51464"/>
    </source>
</evidence>
<dbReference type="CDD" id="cd05013">
    <property type="entry name" value="SIS_RpiR"/>
    <property type="match status" value="1"/>
</dbReference>
<keyword evidence="3" id="KW-1185">Reference proteome</keyword>
<dbReference type="InterPro" id="IPR050099">
    <property type="entry name" value="SIS_GmhA/DiaA_subfam"/>
</dbReference>
<accession>A0A969TTN7</accession>
<dbReference type="Gene3D" id="3.40.50.10490">
    <property type="entry name" value="Glucose-6-phosphate isomerase like protein, domain 1"/>
    <property type="match status" value="1"/>
</dbReference>
<dbReference type="InterPro" id="IPR035472">
    <property type="entry name" value="RpiR-like_SIS"/>
</dbReference>
<protein>
    <submittedName>
        <fullName evidence="2">SIS domain-containing protein</fullName>
    </submittedName>
</protein>
<dbReference type="Pfam" id="PF13580">
    <property type="entry name" value="SIS_2"/>
    <property type="match status" value="1"/>
</dbReference>
<feature type="domain" description="SIS" evidence="1">
    <location>
        <begin position="30"/>
        <end position="208"/>
    </location>
</feature>
<dbReference type="PANTHER" id="PTHR30390:SF7">
    <property type="entry name" value="PHOSPHOHEPTOSE ISOMERASE"/>
    <property type="match status" value="1"/>
</dbReference>
<dbReference type="EMBL" id="JAATHJ010000001">
    <property type="protein sequence ID" value="NJP36126.1"/>
    <property type="molecule type" value="Genomic_DNA"/>
</dbReference>
<name>A0A969TTN7_9BACI</name>
<dbReference type="RefSeq" id="WP_168004404.1">
    <property type="nucleotide sequence ID" value="NZ_JAATHJ010000001.1"/>
</dbReference>
<dbReference type="GO" id="GO:1901135">
    <property type="term" value="P:carbohydrate derivative metabolic process"/>
    <property type="evidence" value="ECO:0007669"/>
    <property type="project" value="InterPro"/>
</dbReference>
<dbReference type="InterPro" id="IPR001347">
    <property type="entry name" value="SIS_dom"/>
</dbReference>
<dbReference type="GO" id="GO:0097367">
    <property type="term" value="F:carbohydrate derivative binding"/>
    <property type="evidence" value="ECO:0007669"/>
    <property type="project" value="InterPro"/>
</dbReference>
<dbReference type="SUPFAM" id="SSF53697">
    <property type="entry name" value="SIS domain"/>
    <property type="match status" value="1"/>
</dbReference>
<dbReference type="Proteomes" id="UP000752012">
    <property type="component" value="Unassembled WGS sequence"/>
</dbReference>
<proteinExistence type="predicted"/>
<dbReference type="PROSITE" id="PS51464">
    <property type="entry name" value="SIS"/>
    <property type="match status" value="1"/>
</dbReference>
<evidence type="ECO:0000313" key="2">
    <source>
        <dbReference type="EMBL" id="NJP36126.1"/>
    </source>
</evidence>
<dbReference type="AlphaFoldDB" id="A0A969TTN7"/>